<sequence length="64" mass="6920">MKKKIFLSLSLAFIGASMGFATLQENETTCVPVTTSCQFETIVCGDDIFEIIDGAIEADELLCP</sequence>
<dbReference type="HOGENOM" id="CLU_2858678_0_0_10"/>
<dbReference type="EMBL" id="CP003281">
    <property type="protein sequence ID" value="AFL82850.1"/>
    <property type="molecule type" value="Genomic_DNA"/>
</dbReference>
<organism evidence="2 3">
    <name type="scientific">Belliella baltica (strain DSM 15883 / CIP 108006 / LMG 21964 / BA134)</name>
    <dbReference type="NCBI Taxonomy" id="866536"/>
    <lineage>
        <taxon>Bacteria</taxon>
        <taxon>Pseudomonadati</taxon>
        <taxon>Bacteroidota</taxon>
        <taxon>Cytophagia</taxon>
        <taxon>Cytophagales</taxon>
        <taxon>Cyclobacteriaceae</taxon>
        <taxon>Belliella</taxon>
    </lineage>
</organism>
<protein>
    <submittedName>
        <fullName evidence="2">Uncharacterized protein</fullName>
    </submittedName>
</protein>
<gene>
    <name evidence="2" type="ordered locus">Belba_0181</name>
</gene>
<dbReference type="AlphaFoldDB" id="I3Z0T2"/>
<evidence type="ECO:0000313" key="2">
    <source>
        <dbReference type="EMBL" id="AFL82850.1"/>
    </source>
</evidence>
<accession>I3Z0T2</accession>
<evidence type="ECO:0000256" key="1">
    <source>
        <dbReference type="SAM" id="SignalP"/>
    </source>
</evidence>
<reference evidence="3" key="1">
    <citation type="submission" date="2012-06" db="EMBL/GenBank/DDBJ databases">
        <title>The complete genome of Belliella baltica DSM 15883.</title>
        <authorList>
            <person name="Lucas S."/>
            <person name="Copeland A."/>
            <person name="Lapidus A."/>
            <person name="Goodwin L."/>
            <person name="Pitluck S."/>
            <person name="Peters L."/>
            <person name="Mikhailova N."/>
            <person name="Davenport K."/>
            <person name="Kyrpides N."/>
            <person name="Mavromatis K."/>
            <person name="Pagani I."/>
            <person name="Ivanova N."/>
            <person name="Ovchinnikova G."/>
            <person name="Zeytun A."/>
            <person name="Detter J.C."/>
            <person name="Han C."/>
            <person name="Land M."/>
            <person name="Hauser L."/>
            <person name="Markowitz V."/>
            <person name="Cheng J.-F."/>
            <person name="Hugenholtz P."/>
            <person name="Woyke T."/>
            <person name="Wu D."/>
            <person name="Tindall B."/>
            <person name="Pomrenke H."/>
            <person name="Brambilla E."/>
            <person name="Klenk H.-P."/>
            <person name="Eisen J.A."/>
        </authorList>
    </citation>
    <scope>NUCLEOTIDE SEQUENCE [LARGE SCALE GENOMIC DNA]</scope>
    <source>
        <strain evidence="3">DSM 15883 / CIP 108006 / LMG 21964 / BA134</strain>
    </source>
</reference>
<keyword evidence="1" id="KW-0732">Signal</keyword>
<feature type="chain" id="PRO_5003683948" evidence="1">
    <location>
        <begin position="22"/>
        <end position="64"/>
    </location>
</feature>
<dbReference type="STRING" id="866536.Belba_0181"/>
<dbReference type="Proteomes" id="UP000006050">
    <property type="component" value="Chromosome"/>
</dbReference>
<proteinExistence type="predicted"/>
<name>I3Z0T2_BELBD</name>
<dbReference type="KEGG" id="bbd:Belba_0181"/>
<feature type="signal peptide" evidence="1">
    <location>
        <begin position="1"/>
        <end position="21"/>
    </location>
</feature>
<dbReference type="RefSeq" id="WP_014770866.1">
    <property type="nucleotide sequence ID" value="NC_018010.1"/>
</dbReference>
<evidence type="ECO:0000313" key="3">
    <source>
        <dbReference type="Proteomes" id="UP000006050"/>
    </source>
</evidence>
<keyword evidence="3" id="KW-1185">Reference proteome</keyword>